<dbReference type="GO" id="GO:0030908">
    <property type="term" value="P:protein splicing"/>
    <property type="evidence" value="ECO:0007669"/>
    <property type="project" value="InterPro"/>
</dbReference>
<accession>A0A8H3WWM7</accession>
<proteinExistence type="predicted"/>
<dbReference type="InterPro" id="IPR036844">
    <property type="entry name" value="Hint_dom_sf"/>
</dbReference>
<keyword evidence="4" id="KW-1185">Reference proteome</keyword>
<dbReference type="EMBL" id="WTPW01002749">
    <property type="protein sequence ID" value="KAF0367623.1"/>
    <property type="molecule type" value="Genomic_DNA"/>
</dbReference>
<dbReference type="Gene3D" id="2.170.16.10">
    <property type="entry name" value="Hedgehog/Intein (Hint) domain"/>
    <property type="match status" value="1"/>
</dbReference>
<gene>
    <name evidence="3" type="ORF">F8M41_013523</name>
</gene>
<evidence type="ECO:0000313" key="4">
    <source>
        <dbReference type="Proteomes" id="UP000439903"/>
    </source>
</evidence>
<dbReference type="SUPFAM" id="SSF51294">
    <property type="entry name" value="Hedgehog/intein (Hint) domain"/>
    <property type="match status" value="1"/>
</dbReference>
<reference evidence="3 4" key="1">
    <citation type="journal article" date="2019" name="Environ. Microbiol.">
        <title>At the nexus of three kingdoms: the genome of the mycorrhizal fungus Gigaspora margarita provides insights into plant, endobacterial and fungal interactions.</title>
        <authorList>
            <person name="Venice F."/>
            <person name="Ghignone S."/>
            <person name="Salvioli di Fossalunga A."/>
            <person name="Amselem J."/>
            <person name="Novero M."/>
            <person name="Xianan X."/>
            <person name="Sedzielewska Toro K."/>
            <person name="Morin E."/>
            <person name="Lipzen A."/>
            <person name="Grigoriev I.V."/>
            <person name="Henrissat B."/>
            <person name="Martin F.M."/>
            <person name="Bonfante P."/>
        </authorList>
    </citation>
    <scope>NUCLEOTIDE SEQUENCE [LARGE SCALE GENOMIC DNA]</scope>
    <source>
        <strain evidence="3 4">BEG34</strain>
    </source>
</reference>
<feature type="domain" description="Hom-end-associated Hint" evidence="2">
    <location>
        <begin position="69"/>
        <end position="176"/>
    </location>
</feature>
<dbReference type="GO" id="GO:0000398">
    <property type="term" value="P:mRNA splicing, via spliceosome"/>
    <property type="evidence" value="ECO:0007669"/>
    <property type="project" value="InterPro"/>
</dbReference>
<dbReference type="Pfam" id="PF05203">
    <property type="entry name" value="Hom_end_hint"/>
    <property type="match status" value="1"/>
</dbReference>
<evidence type="ECO:0000259" key="2">
    <source>
        <dbReference type="Pfam" id="PF05203"/>
    </source>
</evidence>
<dbReference type="Proteomes" id="UP000439903">
    <property type="component" value="Unassembled WGS sequence"/>
</dbReference>
<dbReference type="OrthoDB" id="2338827at2759"/>
<evidence type="ECO:0000313" key="3">
    <source>
        <dbReference type="EMBL" id="KAF0367623.1"/>
    </source>
</evidence>
<comment type="caution">
    <text evidence="3">The sequence shown here is derived from an EMBL/GenBank/DDBJ whole genome shotgun (WGS) entry which is preliminary data.</text>
</comment>
<protein>
    <submittedName>
        <fullName evidence="3">Pre-mRNA-processing-splicing factor 8</fullName>
    </submittedName>
</protein>
<sequence>MNSSLHVLSPFLIIILNRKTVDSCQYRLSGVNAIQLQIVDDLHYVFLHFGQLTRMYRYKSYPMKQTRMCFGATQKIMLSDGSFKQAKNIAIGDNLMGDDGESRKVVSLTSGRSIMYQVTYDYANSSDNLWEDDELICNGDHLLVVKSRYYPRIELKSIQNTFCVHYMEFDVFDEELGFNIPKLNVVNFPWNRNIYRSRVTAKTAARAYYNKLLEKGCKGRICLHPAAKRWVVRLTYRSSKVKKMDVGSLSFFWGGHPNREQIISREEAEKNASKFSANQLKSNNNYIWEVSVLDFLRFKEKYPDIAQYFGMYKCYVHRFPDQSTLDINGLIQEAYKEFGIKDNYITESEFGWLLSLWLGDGLEDYPAFYFDVKKYPNLVTKLKTIGEKLRLQLLITYDCNLVGEYWNLLLSAANKSIFSPTQYYDNFGIVIVDNDVWTLESNHCDRNILSFLLKRLGVFQNKKMFDDELIGKLTNQSEEFRLNLMAGFIDSDGCMSSNKQNCCYYVFVQQVNIHAPIARLCRHVARSLGMNAIGYSYYNKPFPNANNDAITNLVRIIISGSKILEIPVTISYKRIPEGHLFAIFDDPNGLIKFKIELLNENEYYGFEVIENNNRILLDDFIVSHNCKDLETHWT</sequence>
<dbReference type="AlphaFoldDB" id="A0A8H3WWM7"/>
<dbReference type="InterPro" id="IPR007868">
    <property type="entry name" value="Hom_end_hint"/>
</dbReference>
<dbReference type="Gene3D" id="3.10.28.10">
    <property type="entry name" value="Homing endonucleases"/>
    <property type="match status" value="1"/>
</dbReference>
<name>A0A8H3WWM7_GIGMA</name>
<keyword evidence="1" id="KW-0732">Signal</keyword>
<feature type="signal peptide" evidence="1">
    <location>
        <begin position="1"/>
        <end position="23"/>
    </location>
</feature>
<dbReference type="SUPFAM" id="SSF55608">
    <property type="entry name" value="Homing endonucleases"/>
    <property type="match status" value="1"/>
</dbReference>
<dbReference type="InterPro" id="IPR027434">
    <property type="entry name" value="Homing_endonucl"/>
</dbReference>
<organism evidence="3 4">
    <name type="scientific">Gigaspora margarita</name>
    <dbReference type="NCBI Taxonomy" id="4874"/>
    <lineage>
        <taxon>Eukaryota</taxon>
        <taxon>Fungi</taxon>
        <taxon>Fungi incertae sedis</taxon>
        <taxon>Mucoromycota</taxon>
        <taxon>Glomeromycotina</taxon>
        <taxon>Glomeromycetes</taxon>
        <taxon>Diversisporales</taxon>
        <taxon>Gigasporaceae</taxon>
        <taxon>Gigaspora</taxon>
    </lineage>
</organism>
<evidence type="ECO:0000256" key="1">
    <source>
        <dbReference type="SAM" id="SignalP"/>
    </source>
</evidence>
<feature type="chain" id="PRO_5034001582" evidence="1">
    <location>
        <begin position="24"/>
        <end position="634"/>
    </location>
</feature>